<reference evidence="1 2" key="1">
    <citation type="submission" date="2016-04" db="EMBL/GenBank/DDBJ databases">
        <title>The genome of Intoshia linei affirms orthonectids as highly simplified spiralians.</title>
        <authorList>
            <person name="Mikhailov K.V."/>
            <person name="Slusarev G.S."/>
            <person name="Nikitin M.A."/>
            <person name="Logacheva M.D."/>
            <person name="Penin A."/>
            <person name="Aleoshin V."/>
            <person name="Panchin Y.V."/>
        </authorList>
    </citation>
    <scope>NUCLEOTIDE SEQUENCE [LARGE SCALE GENOMIC DNA]</scope>
    <source>
        <strain evidence="1">Intl2013</strain>
        <tissue evidence="1">Whole animal</tissue>
    </source>
</reference>
<name>A0A177B0E8_9BILA</name>
<sequence length="181" mass="21232">IYYASLSHGIKSTETAKGYYYLSNAFEAIEKHKISNSNRNAAMSLWSEYCHSQILKNNEKRNKKASQHSLLNETKSRAVVISFELKEIYNIIKIIKIENNFKIFYIKACVFFLMKDYNKTKEELILIEKQTYDDKKLKEYVSFLNTEMQRCTGVKEYEKNKNELNADSYNLIASTNVNDNT</sequence>
<proteinExistence type="predicted"/>
<evidence type="ECO:0000313" key="2">
    <source>
        <dbReference type="Proteomes" id="UP000078046"/>
    </source>
</evidence>
<feature type="non-terminal residue" evidence="1">
    <location>
        <position position="1"/>
    </location>
</feature>
<gene>
    <name evidence="1" type="ORF">A3Q56_05170</name>
</gene>
<dbReference type="Proteomes" id="UP000078046">
    <property type="component" value="Unassembled WGS sequence"/>
</dbReference>
<dbReference type="EMBL" id="LWCA01000745">
    <property type="protein sequence ID" value="OAF67101.1"/>
    <property type="molecule type" value="Genomic_DNA"/>
</dbReference>
<protein>
    <submittedName>
        <fullName evidence="1">Uncharacterized protein</fullName>
    </submittedName>
</protein>
<dbReference type="AlphaFoldDB" id="A0A177B0E8"/>
<keyword evidence="2" id="KW-1185">Reference proteome</keyword>
<organism evidence="1 2">
    <name type="scientific">Intoshia linei</name>
    <dbReference type="NCBI Taxonomy" id="1819745"/>
    <lineage>
        <taxon>Eukaryota</taxon>
        <taxon>Metazoa</taxon>
        <taxon>Spiralia</taxon>
        <taxon>Lophotrochozoa</taxon>
        <taxon>Mesozoa</taxon>
        <taxon>Orthonectida</taxon>
        <taxon>Rhopaluridae</taxon>
        <taxon>Intoshia</taxon>
    </lineage>
</organism>
<evidence type="ECO:0000313" key="1">
    <source>
        <dbReference type="EMBL" id="OAF67101.1"/>
    </source>
</evidence>
<accession>A0A177B0E8</accession>
<comment type="caution">
    <text evidence="1">The sequence shown here is derived from an EMBL/GenBank/DDBJ whole genome shotgun (WGS) entry which is preliminary data.</text>
</comment>